<dbReference type="PANTHER" id="PTHR30622:SF3">
    <property type="entry name" value="UNDECAPRENYL-DIPHOSPHATASE"/>
    <property type="match status" value="1"/>
</dbReference>
<evidence type="ECO:0000256" key="6">
    <source>
        <dbReference type="ARBA" id="ARBA00022692"/>
    </source>
</evidence>
<feature type="transmembrane region" description="Helical" evidence="17">
    <location>
        <begin position="55"/>
        <end position="85"/>
    </location>
</feature>
<dbReference type="GO" id="GO:0046677">
    <property type="term" value="P:response to antibiotic"/>
    <property type="evidence" value="ECO:0007669"/>
    <property type="project" value="UniProtKB-UniRule"/>
</dbReference>
<evidence type="ECO:0000313" key="18">
    <source>
        <dbReference type="EMBL" id="MBX7290867.1"/>
    </source>
</evidence>
<comment type="subcellular location">
    <subcellularLocation>
        <location evidence="1 17">Cell membrane</location>
        <topology evidence="1 17">Multi-pass membrane protein</topology>
    </subcellularLocation>
</comment>
<dbReference type="NCBIfam" id="TIGR00753">
    <property type="entry name" value="undec_PP_bacA"/>
    <property type="match status" value="1"/>
</dbReference>
<keyword evidence="10 17" id="KW-1133">Transmembrane helix</keyword>
<evidence type="ECO:0000256" key="8">
    <source>
        <dbReference type="ARBA" id="ARBA00022960"/>
    </source>
</evidence>
<dbReference type="NCBIfam" id="NF001389">
    <property type="entry name" value="PRK00281.1-2"/>
    <property type="match status" value="1"/>
</dbReference>
<keyword evidence="5 17" id="KW-1003">Cell membrane</keyword>
<dbReference type="Pfam" id="PF02673">
    <property type="entry name" value="BacA"/>
    <property type="match status" value="1"/>
</dbReference>
<evidence type="ECO:0000256" key="1">
    <source>
        <dbReference type="ARBA" id="ARBA00004651"/>
    </source>
</evidence>
<comment type="miscellaneous">
    <text evidence="17">Bacitracin is thought to be involved in the inhibition of peptidoglycan synthesis by sequestering undecaprenyl diphosphate, thereby reducing the pool of lipid carrier available.</text>
</comment>
<dbReference type="EMBL" id="JAIFTX010000013">
    <property type="protein sequence ID" value="MBX7290867.1"/>
    <property type="molecule type" value="Genomic_DNA"/>
</dbReference>
<keyword evidence="9 17" id="KW-0573">Peptidoglycan synthesis</keyword>
<evidence type="ECO:0000256" key="4">
    <source>
        <dbReference type="ARBA" id="ARBA00021581"/>
    </source>
</evidence>
<feature type="transmembrane region" description="Helical" evidence="17">
    <location>
        <begin position="271"/>
        <end position="293"/>
    </location>
</feature>
<dbReference type="GeneID" id="66302033"/>
<gene>
    <name evidence="17" type="primary">uppP</name>
    <name evidence="18" type="ORF">K4H94_07400</name>
</gene>
<evidence type="ECO:0000256" key="15">
    <source>
        <dbReference type="ARBA" id="ARBA00032932"/>
    </source>
</evidence>
<dbReference type="GO" id="GO:0071555">
    <property type="term" value="P:cell wall organization"/>
    <property type="evidence" value="ECO:0007669"/>
    <property type="project" value="UniProtKB-KW"/>
</dbReference>
<evidence type="ECO:0000256" key="17">
    <source>
        <dbReference type="HAMAP-Rule" id="MF_01006"/>
    </source>
</evidence>
<keyword evidence="12 17" id="KW-0046">Antibiotic resistance</keyword>
<protein>
    <recommendedName>
        <fullName evidence="4 17">Undecaprenyl-diphosphatase</fullName>
        <ecNumber evidence="3 17">3.6.1.27</ecNumber>
    </recommendedName>
    <alternativeName>
        <fullName evidence="15 17">Bacitracin resistance protein</fullName>
    </alternativeName>
    <alternativeName>
        <fullName evidence="14 17">Undecaprenyl pyrophosphate phosphatase</fullName>
    </alternativeName>
</protein>
<dbReference type="GO" id="GO:0008360">
    <property type="term" value="P:regulation of cell shape"/>
    <property type="evidence" value="ECO:0007669"/>
    <property type="project" value="UniProtKB-KW"/>
</dbReference>
<feature type="transmembrane region" description="Helical" evidence="17">
    <location>
        <begin position="194"/>
        <end position="216"/>
    </location>
</feature>
<name>A0ABD4RHD0_9CLOT</name>
<dbReference type="GO" id="GO:0009252">
    <property type="term" value="P:peptidoglycan biosynthetic process"/>
    <property type="evidence" value="ECO:0007669"/>
    <property type="project" value="UniProtKB-KW"/>
</dbReference>
<evidence type="ECO:0000256" key="11">
    <source>
        <dbReference type="ARBA" id="ARBA00023136"/>
    </source>
</evidence>
<comment type="caution">
    <text evidence="18">The sequence shown here is derived from an EMBL/GenBank/DDBJ whole genome shotgun (WGS) entry which is preliminary data.</text>
</comment>
<evidence type="ECO:0000256" key="13">
    <source>
        <dbReference type="ARBA" id="ARBA00023316"/>
    </source>
</evidence>
<evidence type="ECO:0000256" key="5">
    <source>
        <dbReference type="ARBA" id="ARBA00022475"/>
    </source>
</evidence>
<keyword evidence="6 17" id="KW-0812">Transmembrane</keyword>
<dbReference type="InterPro" id="IPR003824">
    <property type="entry name" value="UppP"/>
</dbReference>
<feature type="transmembrane region" description="Helical" evidence="17">
    <location>
        <begin position="12"/>
        <end position="35"/>
    </location>
</feature>
<evidence type="ECO:0000256" key="16">
    <source>
        <dbReference type="ARBA" id="ARBA00047594"/>
    </source>
</evidence>
<dbReference type="RefSeq" id="WP_021876023.1">
    <property type="nucleotide sequence ID" value="NZ_CP018624.1"/>
</dbReference>
<evidence type="ECO:0000256" key="14">
    <source>
        <dbReference type="ARBA" id="ARBA00032707"/>
    </source>
</evidence>
<keyword evidence="7 17" id="KW-0378">Hydrolase</keyword>
<evidence type="ECO:0000256" key="7">
    <source>
        <dbReference type="ARBA" id="ARBA00022801"/>
    </source>
</evidence>
<keyword evidence="8 17" id="KW-0133">Cell shape</keyword>
<comment type="function">
    <text evidence="17">Catalyzes the dephosphorylation of undecaprenyl diphosphate (UPP). Confers resistance to bacitracin.</text>
</comment>
<reference evidence="18 19" key="1">
    <citation type="submission" date="2021-08" db="EMBL/GenBank/DDBJ databases">
        <title>Genome sequence analysis of Clostridium chauvoei strains of European origin and evaluation of typing options for outbreak investigations.</title>
        <authorList>
            <person name="Abdel-Glil M."/>
            <person name="Thomas P."/>
            <person name="Seyboldt C."/>
        </authorList>
    </citation>
    <scope>NUCLEOTIDE SEQUENCE [LARGE SCALE GENOMIC DNA]</scope>
    <source>
        <strain evidence="18 19">S0260-09</strain>
    </source>
</reference>
<feature type="transmembrane region" description="Helical" evidence="17">
    <location>
        <begin position="97"/>
        <end position="116"/>
    </location>
</feature>
<dbReference type="NCBIfam" id="NF001390">
    <property type="entry name" value="PRK00281.1-4"/>
    <property type="match status" value="1"/>
</dbReference>
<evidence type="ECO:0000256" key="2">
    <source>
        <dbReference type="ARBA" id="ARBA00010621"/>
    </source>
</evidence>
<keyword evidence="11 17" id="KW-0472">Membrane</keyword>
<evidence type="ECO:0000313" key="19">
    <source>
        <dbReference type="Proteomes" id="UP000775179"/>
    </source>
</evidence>
<feature type="transmembrane region" description="Helical" evidence="17">
    <location>
        <begin position="122"/>
        <end position="142"/>
    </location>
</feature>
<dbReference type="PANTHER" id="PTHR30622">
    <property type="entry name" value="UNDECAPRENYL-DIPHOSPHATASE"/>
    <property type="match status" value="1"/>
</dbReference>
<dbReference type="AlphaFoldDB" id="A0ABD4RHD0"/>
<comment type="catalytic activity">
    <reaction evidence="16 17">
        <text>di-trans,octa-cis-undecaprenyl diphosphate + H2O = di-trans,octa-cis-undecaprenyl phosphate + phosphate + H(+)</text>
        <dbReference type="Rhea" id="RHEA:28094"/>
        <dbReference type="ChEBI" id="CHEBI:15377"/>
        <dbReference type="ChEBI" id="CHEBI:15378"/>
        <dbReference type="ChEBI" id="CHEBI:43474"/>
        <dbReference type="ChEBI" id="CHEBI:58405"/>
        <dbReference type="ChEBI" id="CHEBI:60392"/>
        <dbReference type="EC" id="3.6.1.27"/>
    </reaction>
</comment>
<keyword evidence="13 17" id="KW-0961">Cell wall biogenesis/degradation</keyword>
<dbReference type="GO" id="GO:0005886">
    <property type="term" value="C:plasma membrane"/>
    <property type="evidence" value="ECO:0007669"/>
    <property type="project" value="UniProtKB-SubCell"/>
</dbReference>
<evidence type="ECO:0000256" key="10">
    <source>
        <dbReference type="ARBA" id="ARBA00022989"/>
    </source>
</evidence>
<sequence length="294" mass="32157">MGLDLIYILKAIFIAIIEGLTEFVPVSSTGHMILFGSLIGFNSGNHVEFAKMFEVVIQLGAILAVVVLYWGKLWYSIVEFFTYIFTLGKKGEKGFKFGINVIVASLPAGVIGLLFHDKIKELFKPSAVVVAFIIGGVLLLVIENKFRNKMSKKGKVPTTDVFDLTPMQALKVGVFQVLSMWPGMSRSASTIMGGWIAGLSTPVAAEFSFFLAIPAMVGSTGVDLLKFDFSIMNKTYIIALVVGFIVAFIVSLVVMEMFVSYLKKKPMRVFAIYRIIAGVILLILSTLGIVSLVI</sequence>
<proteinExistence type="inferred from homology"/>
<accession>A0ABD4RHD0</accession>
<evidence type="ECO:0000256" key="3">
    <source>
        <dbReference type="ARBA" id="ARBA00012374"/>
    </source>
</evidence>
<dbReference type="GO" id="GO:0050380">
    <property type="term" value="F:undecaprenyl-diphosphatase activity"/>
    <property type="evidence" value="ECO:0007669"/>
    <property type="project" value="UniProtKB-UniRule"/>
</dbReference>
<dbReference type="HAMAP" id="MF_01006">
    <property type="entry name" value="Undec_diphosphatase"/>
    <property type="match status" value="1"/>
</dbReference>
<evidence type="ECO:0000256" key="12">
    <source>
        <dbReference type="ARBA" id="ARBA00023251"/>
    </source>
</evidence>
<comment type="similarity">
    <text evidence="2 17">Belongs to the UppP family.</text>
</comment>
<organism evidence="18 19">
    <name type="scientific">Clostridium chauvoei</name>
    <dbReference type="NCBI Taxonomy" id="46867"/>
    <lineage>
        <taxon>Bacteria</taxon>
        <taxon>Bacillati</taxon>
        <taxon>Bacillota</taxon>
        <taxon>Clostridia</taxon>
        <taxon>Eubacteriales</taxon>
        <taxon>Clostridiaceae</taxon>
        <taxon>Clostridium</taxon>
    </lineage>
</organism>
<dbReference type="EC" id="3.6.1.27" evidence="3 17"/>
<dbReference type="Proteomes" id="UP000775179">
    <property type="component" value="Unassembled WGS sequence"/>
</dbReference>
<dbReference type="KEGG" id="cchv:BTM20_09115"/>
<feature type="transmembrane region" description="Helical" evidence="17">
    <location>
        <begin position="236"/>
        <end position="259"/>
    </location>
</feature>
<evidence type="ECO:0000256" key="9">
    <source>
        <dbReference type="ARBA" id="ARBA00022984"/>
    </source>
</evidence>